<feature type="compositionally biased region" description="Acidic residues" evidence="1">
    <location>
        <begin position="34"/>
        <end position="49"/>
    </location>
</feature>
<evidence type="ECO:0000313" key="2">
    <source>
        <dbReference type="EMBL" id="CDI51829.1"/>
    </source>
</evidence>
<organism evidence="2">
    <name type="scientific">Melanopsichium pennsylvanicum 4</name>
    <dbReference type="NCBI Taxonomy" id="1398559"/>
    <lineage>
        <taxon>Eukaryota</taxon>
        <taxon>Fungi</taxon>
        <taxon>Dikarya</taxon>
        <taxon>Basidiomycota</taxon>
        <taxon>Ustilaginomycotina</taxon>
        <taxon>Ustilaginomycetes</taxon>
        <taxon>Ustilaginales</taxon>
        <taxon>Ustilaginaceae</taxon>
        <taxon>Melanopsichium</taxon>
    </lineage>
</organism>
<dbReference type="AlphaFoldDB" id="A0A077R4I5"/>
<accession>A0A077R4I5</accession>
<reference evidence="2" key="1">
    <citation type="journal article" date="2014" name="Genome Biol. Evol.">
        <title>Gene Loss Rather Than Gene Gain Is Associated with a Host Jump from Monocots to Dicots in the Smut Fungus Melanopsichium pennsylvanicum.</title>
        <authorList>
            <person name="Sharma R."/>
            <person name="Mishra B."/>
            <person name="Runge F."/>
            <person name="Thines M."/>
        </authorList>
    </citation>
    <scope>NUCLEOTIDE SEQUENCE</scope>
    <source>
        <strain evidence="2">4</strain>
    </source>
</reference>
<name>A0A077R4I5_9BASI</name>
<proteinExistence type="predicted"/>
<feature type="compositionally biased region" description="Basic and acidic residues" evidence="1">
    <location>
        <begin position="55"/>
        <end position="71"/>
    </location>
</feature>
<dbReference type="EMBL" id="HG529520">
    <property type="protein sequence ID" value="CDI51829.1"/>
    <property type="molecule type" value="Genomic_DNA"/>
</dbReference>
<protein>
    <submittedName>
        <fullName evidence="2">Uncharacterized protein</fullName>
    </submittedName>
</protein>
<evidence type="ECO:0000256" key="1">
    <source>
        <dbReference type="SAM" id="MobiDB-lite"/>
    </source>
</evidence>
<sequence>MSSATIQDDGVVVTSKFKPSKPNETARQRQQETEVVDDWDVESSTDESDTTTSNAKDKDVFRPSKDQWTEA</sequence>
<feature type="region of interest" description="Disordered" evidence="1">
    <location>
        <begin position="1"/>
        <end position="71"/>
    </location>
</feature>